<evidence type="ECO:0000313" key="2">
    <source>
        <dbReference type="Proteomes" id="UP000623090"/>
    </source>
</evidence>
<dbReference type="InterPro" id="IPR026349">
    <property type="entry name" value="CHP04255"/>
</dbReference>
<reference evidence="1 2" key="1">
    <citation type="journal article" date="2020" name="Microorganisms">
        <title>Description of Komagataeibacter melaceti sp. nov. and Komagataeibacter melomenusus sp. nov. Isolated from Apple Cider Vinegar.</title>
        <authorList>
            <person name="Maric L."/>
            <person name="Cleenwerck I."/>
            <person name="Accetto T."/>
            <person name="Vandamme P."/>
            <person name="Trcek J."/>
        </authorList>
    </citation>
    <scope>NUCLEOTIDE SEQUENCE [LARGE SCALE GENOMIC DNA]</scope>
    <source>
        <strain evidence="1 2">AV436</strain>
    </source>
</reference>
<name>A0ABX2AFG9_9PROT</name>
<organism evidence="1 2">
    <name type="scientific">Komagataeibacter melomenusus</name>
    <dbReference type="NCBI Taxonomy" id="2766578"/>
    <lineage>
        <taxon>Bacteria</taxon>
        <taxon>Pseudomonadati</taxon>
        <taxon>Pseudomonadota</taxon>
        <taxon>Alphaproteobacteria</taxon>
        <taxon>Acetobacterales</taxon>
        <taxon>Acetobacteraceae</taxon>
        <taxon>Komagataeibacter</taxon>
    </lineage>
</organism>
<accession>A0ABX2AFG9</accession>
<dbReference type="RefSeq" id="WP_172157847.1">
    <property type="nucleotide sequence ID" value="NZ_JABJWC010000030.1"/>
</dbReference>
<keyword evidence="2" id="KW-1185">Reference proteome</keyword>
<protein>
    <submittedName>
        <fullName evidence="1">TIGR04255 family protein</fullName>
    </submittedName>
</protein>
<sequence>MSDFRPCKSNHAIEQAVVGVRISKIAPDDVYKRACEQADVLAVSNNLPGKMQLDPMALFMGRQVISPGYAPMQMGTPGMLYQRVAPNGTVVEEITLERSAITYRTHKYNRWDDVVRKIQDVLIPLANTLCGGDLSSVSVVELRCIDRFMLHGDDVPSLSNVIRSDSPYISSNLLDKKEMLHQHIGWFESTDQNRRTLLNINIDSVNDSSEKRNIIILQVISEQGKDGHVLHEDGTSLEEALLNKFHHLHERDKEILSSLLTDEKQSSINLNQ</sequence>
<dbReference type="EMBL" id="JABJWC010000030">
    <property type="protein sequence ID" value="NPC67068.1"/>
    <property type="molecule type" value="Genomic_DNA"/>
</dbReference>
<dbReference type="NCBIfam" id="TIGR04255">
    <property type="entry name" value="sporadTIGR04255"/>
    <property type="match status" value="1"/>
</dbReference>
<proteinExistence type="predicted"/>
<dbReference type="Proteomes" id="UP000623090">
    <property type="component" value="Unassembled WGS sequence"/>
</dbReference>
<evidence type="ECO:0000313" key="1">
    <source>
        <dbReference type="EMBL" id="NPC67068.1"/>
    </source>
</evidence>
<comment type="caution">
    <text evidence="1">The sequence shown here is derived from an EMBL/GenBank/DDBJ whole genome shotgun (WGS) entry which is preliminary data.</text>
</comment>
<gene>
    <name evidence="1" type="ORF">HNW77_11835</name>
</gene>